<evidence type="ECO:0000256" key="3">
    <source>
        <dbReference type="ARBA" id="ARBA00022833"/>
    </source>
</evidence>
<dbReference type="InterPro" id="IPR036671">
    <property type="entry name" value="DPH_MB_sf"/>
</dbReference>
<evidence type="ECO:0000259" key="6">
    <source>
        <dbReference type="PROSITE" id="PS51074"/>
    </source>
</evidence>
<protein>
    <submittedName>
        <fullName evidence="7">Uncharacterized protein</fullName>
    </submittedName>
</protein>
<evidence type="ECO:0000259" key="5">
    <source>
        <dbReference type="PROSITE" id="PS50076"/>
    </source>
</evidence>
<dbReference type="PRINTS" id="PR00625">
    <property type="entry name" value="JDOMAIN"/>
</dbReference>
<dbReference type="SMART" id="SM00271">
    <property type="entry name" value="DnaJ"/>
    <property type="match status" value="1"/>
</dbReference>
<dbReference type="CDD" id="cd06257">
    <property type="entry name" value="DnaJ"/>
    <property type="match status" value="1"/>
</dbReference>
<evidence type="ECO:0000313" key="7">
    <source>
        <dbReference type="EMBL" id="KAK3084298.1"/>
    </source>
</evidence>
<dbReference type="Gene3D" id="1.10.287.110">
    <property type="entry name" value="DnaJ domain"/>
    <property type="match status" value="1"/>
</dbReference>
<dbReference type="Proteomes" id="UP001186944">
    <property type="component" value="Unassembled WGS sequence"/>
</dbReference>
<evidence type="ECO:0000256" key="2">
    <source>
        <dbReference type="ARBA" id="ARBA00022723"/>
    </source>
</evidence>
<keyword evidence="2" id="KW-0479">Metal-binding</keyword>
<dbReference type="PANTHER" id="PTHR45255">
    <property type="entry name" value="DNAJ HOMOLOG SUBFAMILY C MEMBER 24"/>
    <property type="match status" value="1"/>
</dbReference>
<evidence type="ECO:0000256" key="4">
    <source>
        <dbReference type="ARBA" id="ARBA00023004"/>
    </source>
</evidence>
<feature type="domain" description="J" evidence="5">
    <location>
        <begin position="11"/>
        <end position="81"/>
    </location>
</feature>
<organism evidence="7 8">
    <name type="scientific">Pinctada imbricata</name>
    <name type="common">Atlantic pearl-oyster</name>
    <name type="synonym">Pinctada martensii</name>
    <dbReference type="NCBI Taxonomy" id="66713"/>
    <lineage>
        <taxon>Eukaryota</taxon>
        <taxon>Metazoa</taxon>
        <taxon>Spiralia</taxon>
        <taxon>Lophotrochozoa</taxon>
        <taxon>Mollusca</taxon>
        <taxon>Bivalvia</taxon>
        <taxon>Autobranchia</taxon>
        <taxon>Pteriomorphia</taxon>
        <taxon>Pterioida</taxon>
        <taxon>Pterioidea</taxon>
        <taxon>Pteriidae</taxon>
        <taxon>Pinctada</taxon>
    </lineage>
</organism>
<dbReference type="Pfam" id="PF00226">
    <property type="entry name" value="DnaJ"/>
    <property type="match status" value="1"/>
</dbReference>
<comment type="similarity">
    <text evidence="1">Belongs to the DPH4 family.</text>
</comment>
<keyword evidence="8" id="KW-1185">Reference proteome</keyword>
<dbReference type="GO" id="GO:0008198">
    <property type="term" value="F:ferrous iron binding"/>
    <property type="evidence" value="ECO:0007669"/>
    <property type="project" value="TreeGrafter"/>
</dbReference>
<sequence>MTFDRLNIDMDLYDVLQCAEDSSQETIKKNYQKLALKFHPDKLSTSNTSSECSSSEEFVRLNKAWTILGDPNLRKHYDLSQKHKQLLQDLPIQDKISFCDFEQASCEVSSLPYFTYECRCGGDYILHEDKVKVGETIAYCDTCSLCVQVLYDD</sequence>
<reference evidence="7" key="1">
    <citation type="submission" date="2019-08" db="EMBL/GenBank/DDBJ databases">
        <title>The improved chromosome-level genome for the pearl oyster Pinctada fucata martensii using PacBio sequencing and Hi-C.</title>
        <authorList>
            <person name="Zheng Z."/>
        </authorList>
    </citation>
    <scope>NUCLEOTIDE SEQUENCE</scope>
    <source>
        <strain evidence="7">ZZ-2019</strain>
        <tissue evidence="7">Adductor muscle</tissue>
    </source>
</reference>
<keyword evidence="4" id="KW-0408">Iron</keyword>
<dbReference type="EMBL" id="VSWD01000013">
    <property type="protein sequence ID" value="KAK3084298.1"/>
    <property type="molecule type" value="Genomic_DNA"/>
</dbReference>
<evidence type="ECO:0000313" key="8">
    <source>
        <dbReference type="Proteomes" id="UP001186944"/>
    </source>
</evidence>
<dbReference type="Pfam" id="PF05207">
    <property type="entry name" value="Zn_ribbon_CSL"/>
    <property type="match status" value="1"/>
</dbReference>
<feature type="domain" description="DPH-type MB" evidence="6">
    <location>
        <begin position="92"/>
        <end position="152"/>
    </location>
</feature>
<gene>
    <name evidence="7" type="ORF">FSP39_011242</name>
</gene>
<keyword evidence="3" id="KW-0862">Zinc</keyword>
<dbReference type="AlphaFoldDB" id="A0AA88XF49"/>
<proteinExistence type="inferred from homology"/>
<accession>A0AA88XF49</accession>
<name>A0AA88XF49_PINIB</name>
<dbReference type="PROSITE" id="PS50076">
    <property type="entry name" value="DNAJ_2"/>
    <property type="match status" value="1"/>
</dbReference>
<evidence type="ECO:0000256" key="1">
    <source>
        <dbReference type="ARBA" id="ARBA00006169"/>
    </source>
</evidence>
<dbReference type="InterPro" id="IPR001623">
    <property type="entry name" value="DnaJ_domain"/>
</dbReference>
<dbReference type="Gene3D" id="3.10.660.10">
    <property type="entry name" value="DPH Zinc finger"/>
    <property type="match status" value="1"/>
</dbReference>
<dbReference type="SUPFAM" id="SSF46565">
    <property type="entry name" value="Chaperone J-domain"/>
    <property type="match status" value="1"/>
</dbReference>
<dbReference type="PROSITE" id="PS51074">
    <property type="entry name" value="DPH_MB"/>
    <property type="match status" value="1"/>
</dbReference>
<dbReference type="GO" id="GO:0001671">
    <property type="term" value="F:ATPase activator activity"/>
    <property type="evidence" value="ECO:0007669"/>
    <property type="project" value="TreeGrafter"/>
</dbReference>
<comment type="caution">
    <text evidence="7">The sequence shown here is derived from an EMBL/GenBank/DDBJ whole genome shotgun (WGS) entry which is preliminary data.</text>
</comment>
<dbReference type="PANTHER" id="PTHR45255:SF1">
    <property type="entry name" value="DNAJ HOMOLOG SUBFAMILY C MEMBER 24"/>
    <property type="match status" value="1"/>
</dbReference>
<dbReference type="SUPFAM" id="SSF144217">
    <property type="entry name" value="CSL zinc finger"/>
    <property type="match status" value="1"/>
</dbReference>
<dbReference type="InterPro" id="IPR036869">
    <property type="entry name" value="J_dom_sf"/>
</dbReference>
<dbReference type="InterPro" id="IPR007872">
    <property type="entry name" value="DPH_MB_dom"/>
</dbReference>